<accession>A0A430FXV2</accession>
<evidence type="ECO:0008006" key="4">
    <source>
        <dbReference type="Google" id="ProtNLM"/>
    </source>
</evidence>
<proteinExistence type="predicted"/>
<dbReference type="Gene3D" id="3.30.870.10">
    <property type="entry name" value="Endonuclease Chain A"/>
    <property type="match status" value="1"/>
</dbReference>
<organism evidence="2 3">
    <name type="scientific">Sphingomonas koreensis</name>
    <dbReference type="NCBI Taxonomy" id="93064"/>
    <lineage>
        <taxon>Bacteria</taxon>
        <taxon>Pseudomonadati</taxon>
        <taxon>Pseudomonadota</taxon>
        <taxon>Alphaproteobacteria</taxon>
        <taxon>Sphingomonadales</taxon>
        <taxon>Sphingomonadaceae</taxon>
        <taxon>Sphingomonas</taxon>
    </lineage>
</organism>
<name>A0A430FXV2_9SPHN</name>
<evidence type="ECO:0000313" key="2">
    <source>
        <dbReference type="EMBL" id="RSY76673.1"/>
    </source>
</evidence>
<dbReference type="RefSeq" id="WP_126006072.1">
    <property type="nucleotide sequence ID" value="NZ_QQYZ01000033.1"/>
</dbReference>
<reference evidence="2 3" key="1">
    <citation type="submission" date="2018-07" db="EMBL/GenBank/DDBJ databases">
        <title>Genomic and Epidemiologic Investigation of an Indolent Hospital Outbreak.</title>
        <authorList>
            <person name="Johnson R.C."/>
            <person name="Deming C."/>
            <person name="Conlan S."/>
            <person name="Zellmer C.J."/>
            <person name="Michelin A.V."/>
            <person name="Lee-Lin S."/>
            <person name="Thomas P.J."/>
            <person name="Park M."/>
            <person name="Weingarten R.A."/>
            <person name="Less J."/>
            <person name="Dekker J.P."/>
            <person name="Frank K.M."/>
            <person name="Musser K.A."/>
            <person name="Mcquiston J.R."/>
            <person name="Henderson D.K."/>
            <person name="Lau A.F."/>
            <person name="Palmore T.N."/>
            <person name="Segre J.A."/>
        </authorList>
    </citation>
    <scope>NUCLEOTIDE SEQUENCE [LARGE SCALE GENOMIC DNA]</scope>
    <source>
        <strain evidence="2 3">SK-CDC1_0717</strain>
    </source>
</reference>
<gene>
    <name evidence="2" type="ORF">DAH66_20830</name>
</gene>
<evidence type="ECO:0000313" key="3">
    <source>
        <dbReference type="Proteomes" id="UP000287746"/>
    </source>
</evidence>
<comment type="caution">
    <text evidence="2">The sequence shown here is derived from an EMBL/GenBank/DDBJ whole genome shotgun (WGS) entry which is preliminary data.</text>
</comment>
<keyword evidence="1" id="KW-0175">Coiled coil</keyword>
<sequence length="599" mass="65712">MSFDPGSRISVFGALRPYAGQFVSRAVVATYSLDLVALLGLVLALGGDAEAEFESSPLGLVKAFDCVRGKLRVLHQVGRIIAPRAHRSILPLLDTMIEAIPANERRQSWHPKVALVRYDGDPVQWRFWIGSRNLTGSRDLDAGLLVTSSHDKAARLVPDIAELARGLLVEGQFTATELNELRTARWLAPAGTAIRRLLWRRPGGDTSFISAPLLGGAETASAVSPFIDVTGLREVLRAGAPSVTLLTNDVSAGSCAPISGIVFRTGAAAEPETTVSVDQQTDDRTAEFIEPLPAGVHAKMIAVSKGKRSAIMLGSANLTKRGLLGPNAEAVAILDVMDTALASSLHSFVQSGFEFDYSRVDEDLARLEESRRQLDERIALLLECELGLEYEDGGLMLTVGEGADAALATARFEAAPFLEPDAWVWIETGVRKVRLLRGNVVLSERTSLVSFRATSLTDRTIQRCWVLSLPVTGLDHDRRDLALLTRYVGASRFRDWLRSQLDGLDGTAGERWSDRLHNTHEREPSNVPEMFTLETMLSAWARDPRGFERRTAGMMAMLDSFRETFEELPDEEERRAALADLSEVRPFLQAVHDAIHRDV</sequence>
<dbReference type="Proteomes" id="UP000287746">
    <property type="component" value="Unassembled WGS sequence"/>
</dbReference>
<dbReference type="AlphaFoldDB" id="A0A430FXV2"/>
<dbReference type="EMBL" id="QQYZ01000033">
    <property type="protein sequence ID" value="RSY76673.1"/>
    <property type="molecule type" value="Genomic_DNA"/>
</dbReference>
<evidence type="ECO:0000256" key="1">
    <source>
        <dbReference type="SAM" id="Coils"/>
    </source>
</evidence>
<protein>
    <recommendedName>
        <fullName evidence="4">Phospholipase D</fullName>
    </recommendedName>
</protein>
<feature type="coiled-coil region" evidence="1">
    <location>
        <begin position="357"/>
        <end position="384"/>
    </location>
</feature>